<dbReference type="Gene3D" id="3.40.50.720">
    <property type="entry name" value="NAD(P)-binding Rossmann-like Domain"/>
    <property type="match status" value="1"/>
</dbReference>
<dbReference type="SMART" id="SM00827">
    <property type="entry name" value="PKS_AT"/>
    <property type="match status" value="1"/>
</dbReference>
<dbReference type="SMART" id="SM00825">
    <property type="entry name" value="PKS_KS"/>
    <property type="match status" value="1"/>
</dbReference>
<dbReference type="Pfam" id="PF00550">
    <property type="entry name" value="PP-binding"/>
    <property type="match status" value="1"/>
</dbReference>
<dbReference type="Gene3D" id="3.40.47.10">
    <property type="match status" value="1"/>
</dbReference>
<dbReference type="InterPro" id="IPR036291">
    <property type="entry name" value="NAD(P)-bd_dom_sf"/>
</dbReference>
<dbReference type="CDD" id="cd00833">
    <property type="entry name" value="PKS"/>
    <property type="match status" value="1"/>
</dbReference>
<gene>
    <name evidence="6" type="ORF">LQG66_01120</name>
</gene>
<keyword evidence="1" id="KW-0596">Phosphopantetheine</keyword>
<dbReference type="SUPFAM" id="SSF52151">
    <property type="entry name" value="FabD/lysophospholipase-like"/>
    <property type="match status" value="1"/>
</dbReference>
<feature type="domain" description="Ketosynthase family 3 (KS3)" evidence="5">
    <location>
        <begin position="1"/>
        <end position="421"/>
    </location>
</feature>
<keyword evidence="7" id="KW-1185">Reference proteome</keyword>
<dbReference type="Gene3D" id="3.40.366.10">
    <property type="entry name" value="Malonyl-Coenzyme A Acyl Carrier Protein, domain 2"/>
    <property type="match status" value="1"/>
</dbReference>
<dbReference type="InterPro" id="IPR009081">
    <property type="entry name" value="PP-bd_ACP"/>
</dbReference>
<evidence type="ECO:0000259" key="4">
    <source>
        <dbReference type="PROSITE" id="PS50075"/>
    </source>
</evidence>
<dbReference type="SUPFAM" id="SSF53901">
    <property type="entry name" value="Thiolase-like"/>
    <property type="match status" value="1"/>
</dbReference>
<dbReference type="Pfam" id="PF00698">
    <property type="entry name" value="Acyl_transf_1"/>
    <property type="match status" value="1"/>
</dbReference>
<name>A0ABY3RCX4_9BRAD</name>
<dbReference type="InterPro" id="IPR029058">
    <property type="entry name" value="AB_hydrolase_fold"/>
</dbReference>
<dbReference type="InterPro" id="IPR036736">
    <property type="entry name" value="ACP-like_sf"/>
</dbReference>
<dbReference type="InterPro" id="IPR050091">
    <property type="entry name" value="PKS_NRPS_Biosynth_Enz"/>
</dbReference>
<dbReference type="InterPro" id="IPR032821">
    <property type="entry name" value="PKS_assoc"/>
</dbReference>
<dbReference type="EMBL" id="CP088156">
    <property type="protein sequence ID" value="UFZ04952.1"/>
    <property type="molecule type" value="Genomic_DNA"/>
</dbReference>
<dbReference type="Pfam" id="PF02801">
    <property type="entry name" value="Ketoacyl-synt_C"/>
    <property type="match status" value="1"/>
</dbReference>
<dbReference type="Gene3D" id="3.40.50.1820">
    <property type="entry name" value="alpha/beta hydrolase"/>
    <property type="match status" value="1"/>
</dbReference>
<evidence type="ECO:0000256" key="2">
    <source>
        <dbReference type="ARBA" id="ARBA00022553"/>
    </source>
</evidence>
<dbReference type="PROSITE" id="PS52004">
    <property type="entry name" value="KS3_2"/>
    <property type="match status" value="1"/>
</dbReference>
<evidence type="ECO:0000259" key="5">
    <source>
        <dbReference type="PROSITE" id="PS52004"/>
    </source>
</evidence>
<dbReference type="CDD" id="cd08953">
    <property type="entry name" value="KR_2_SDR_x"/>
    <property type="match status" value="1"/>
</dbReference>
<dbReference type="SUPFAM" id="SSF55048">
    <property type="entry name" value="Probable ACP-binding domain of malonyl-CoA ACP transacylase"/>
    <property type="match status" value="1"/>
</dbReference>
<dbReference type="NCBIfam" id="TIGR04020">
    <property type="entry name" value="seco_metab_LLM"/>
    <property type="match status" value="1"/>
</dbReference>
<dbReference type="InterPro" id="IPR020806">
    <property type="entry name" value="PKS_PP-bd"/>
</dbReference>
<dbReference type="InterPro" id="IPR011251">
    <property type="entry name" value="Luciferase-like_dom"/>
</dbReference>
<dbReference type="SMART" id="SM00822">
    <property type="entry name" value="PKS_KR"/>
    <property type="match status" value="1"/>
</dbReference>
<dbReference type="InterPro" id="IPR013968">
    <property type="entry name" value="PKS_KR"/>
</dbReference>
<dbReference type="InterPro" id="IPR016039">
    <property type="entry name" value="Thiolase-like"/>
</dbReference>
<evidence type="ECO:0000313" key="7">
    <source>
        <dbReference type="Proteomes" id="UP001431010"/>
    </source>
</evidence>
<reference evidence="6" key="1">
    <citation type="journal article" date="2024" name="Antonie Van Leeuwenhoek">
        <title>Bradyrhizobium ontarionense sp. nov., a novel bacterial symbiont isolated from Aeschynomene indica (Indian jointvetch), harbours photosynthesis, nitrogen fixation and nitrous oxide (N2O) reductase genes.</title>
        <authorList>
            <person name="Bromfield E.S.P."/>
            <person name="Cloutier S."/>
        </authorList>
    </citation>
    <scope>NUCLEOTIDE SEQUENCE</scope>
    <source>
        <strain evidence="6">A19</strain>
    </source>
</reference>
<keyword evidence="2" id="KW-0597">Phosphoprotein</keyword>
<evidence type="ECO:0000313" key="6">
    <source>
        <dbReference type="EMBL" id="UFZ04952.1"/>
    </source>
</evidence>
<dbReference type="SMART" id="SM00823">
    <property type="entry name" value="PKS_PP"/>
    <property type="match status" value="1"/>
</dbReference>
<dbReference type="SUPFAM" id="SSF51735">
    <property type="entry name" value="NAD(P)-binding Rossmann-fold domains"/>
    <property type="match status" value="2"/>
</dbReference>
<organism evidence="6 7">
    <name type="scientific">Bradyrhizobium ontarionense</name>
    <dbReference type="NCBI Taxonomy" id="2898149"/>
    <lineage>
        <taxon>Bacteria</taxon>
        <taxon>Pseudomonadati</taxon>
        <taxon>Pseudomonadota</taxon>
        <taxon>Alphaproteobacteria</taxon>
        <taxon>Hyphomicrobiales</taxon>
        <taxon>Nitrobacteraceae</taxon>
        <taxon>Bradyrhizobium</taxon>
    </lineage>
</organism>
<protein>
    <submittedName>
        <fullName evidence="6">LLM class flavin-dependent oxidoreductase</fullName>
    </submittedName>
</protein>
<dbReference type="InterPro" id="IPR001227">
    <property type="entry name" value="Ac_transferase_dom_sf"/>
</dbReference>
<dbReference type="InterPro" id="IPR014031">
    <property type="entry name" value="Ketoacyl_synth_C"/>
</dbReference>
<dbReference type="InterPro" id="IPR036661">
    <property type="entry name" value="Luciferase-like_sf"/>
</dbReference>
<dbReference type="InterPro" id="IPR057326">
    <property type="entry name" value="KR_dom"/>
</dbReference>
<accession>A0ABY3RCX4</accession>
<dbReference type="Pfam" id="PF08659">
    <property type="entry name" value="KR"/>
    <property type="match status" value="1"/>
</dbReference>
<dbReference type="Proteomes" id="UP001431010">
    <property type="component" value="Chromosome"/>
</dbReference>
<dbReference type="InterPro" id="IPR016035">
    <property type="entry name" value="Acyl_Trfase/lysoPLipase"/>
</dbReference>
<dbReference type="PANTHER" id="PTHR43775">
    <property type="entry name" value="FATTY ACID SYNTHASE"/>
    <property type="match status" value="1"/>
</dbReference>
<feature type="domain" description="Carrier" evidence="4">
    <location>
        <begin position="1402"/>
        <end position="1477"/>
    </location>
</feature>
<dbReference type="Pfam" id="PF00296">
    <property type="entry name" value="Bac_luciferase"/>
    <property type="match status" value="1"/>
</dbReference>
<evidence type="ECO:0000256" key="1">
    <source>
        <dbReference type="ARBA" id="ARBA00022450"/>
    </source>
</evidence>
<dbReference type="Gene3D" id="3.30.70.3290">
    <property type="match status" value="1"/>
</dbReference>
<keyword evidence="3" id="KW-0808">Transferase</keyword>
<dbReference type="InterPro" id="IPR006162">
    <property type="entry name" value="Ppantetheine_attach_site"/>
</dbReference>
<dbReference type="PROSITE" id="PS00012">
    <property type="entry name" value="PHOSPHOPANTETHEINE"/>
    <property type="match status" value="1"/>
</dbReference>
<dbReference type="InterPro" id="IPR014030">
    <property type="entry name" value="Ketoacyl_synth_N"/>
</dbReference>
<dbReference type="InterPro" id="IPR024011">
    <property type="entry name" value="Biosynth_lucif-like_mOase_dom"/>
</dbReference>
<sequence>MAGRFPGASDLDEFWQLIRQGREGISFFSDQELVANGVHPRRLKDSNYVRAKGIIADADAFDAGFFGYAPAEAKSIDPQQRVFLECAWHALEDAGYDPRNIDALVGVYGGARFNTYAFGLKAGTPYDAQDLDEIDFLTGNDKDYLTTRVSFKLGLRGASVNVQSACSTSLVSVVLGIQSLQNFENDVVLAGGVRVSYPLKAGYQFSEDSILSSDGHCRTFDVDSSGTVFSDGVGIVVLKRLADAIRDRDRIRAVIKGGAVNNDGSLRAGFTAPSVTGQADVVAMALENAAIDPETVGYIECHGTATQLGDPIEVTALTQVFRSYTAKNAFCVLGSVKPNIGHLSAAAGIAGLIKTILMLERREIPPLALFRKQNPALPLSDASPFIINTELREWQSTGGPRRAGVSSFGLGGTNAHVVLEEAPQLHQPIERDMQTEIFPISARSRSTLDQTLHRLSQHVQNSSGPLSDIAYTLQSGRTAFTHRRAIVTREGAAPNFLGEDTVEGAADPTAPDVVFLFPGQGVQIPGIARGLSRSDPAFAEAVETAVSLLPDSIKDDIRLVLFATGEKARLTFLDTSIAQPALFILQYALARRFTDLGVRPSLLIGHSVGEYAAAHFAGILALKDALNLLVERGRLLKSTGEGSMLALALGIEEARRLLGPGCNIAAFNAPDSVVVSGHPAAIDALAASAENADLPFARLQTSRAFHSALVEPILSQFRACASAVAFSPAKVPVISTVTGMIVPPGDLMDADYWTLQLRQPVRFQQAIMTALEKPGRVFLEIGPDATLSRLAQRNDQKHTSKAIIPAMDGSNDLPVAHRLARSVARLWTTGVPIKWDAWRDRSTSRRVALPLTSFERTRHSFDPPRYDATDANDRPPAAIERRAVDRWLYQQAWRPAKLDDLPATPAGQGTVLILANQNAFGVALEREVRQHGWETVKVTPGTAFRDDGAEITVDPSEENACRKLDELLAARGVRLSAIFHAWLITDQTASHDRTVELGFNTLLNLSAAFVDGADDPPSVVAFSRQLFGVVPGDDVSPNAALLQGPIKVIPQEYPHARSRLVDLPAGRFSIAAAVRAALAPSLGDVVALRGEDVYVPFFEPIPKTVREDLRLRDGGTYLITGGLGGIGLSIATYLARNYRANLILTGREGLPEPATWERLLAERDPNDRVCKRIRSVLDLRKLGADVTTCCADTSDARAMGEVVQAAIARFSTIDGAIHAAGLPGSSLLSTLSTTKALAVLRPKTQGALVLADVLRAASPKFIALCSSHNSVLGRVGQSDYCAANAFLDAMATAGLDYTHVVSLNWGAWKDVGMAVDTVVPQELKDWRERTLAGAISPREGAEAFELAVTTGLRQVIISVDDFQTVVERHLHSEQDRIGHALHELAATKPTHVQSEGRADYVAPRNDLERQIARIWEQVLGVATIGIRDDFLSLGGHSLVATKLLARLRKETGKHLSLRDFMAAPTIAGISEALKDGAYQQAPSLAAPTITRVARLQSASVPQLSPNWLNSDETLTPLGFSLFFFSACDSSQGRSKYDLLMNCARFADERGFEAIWTPERHFNNFGGLYANPAITGAALATTTSRVGIRAGSVILPLHHPVRVAEEWSMVDNLSGGRTAIAFGSGWHVNDFVLAPDAHQKRKDMMLKGIEVVQKLWRGETIAAVNGANRNVTTRTFPRPTQKELPIWLTAESPDSFVTAGKLGFNVLTALLHQSMNDLEKNIAAYRQAYVASGRDPRGAKVTLMQHTYVGDDEPTVLTKAKAGYTEYVRSNMLLQSSNAQGIGGEDFETASEADIRQLADRAFDRIREITGLVGTVESCVRKVQRLRQAGVNEIACLIDFMPNEDEILEMLEALDRLRLESAAHPLATTA</sequence>
<dbReference type="InterPro" id="IPR016036">
    <property type="entry name" value="Malonyl_transacylase_ACP-bd"/>
</dbReference>
<dbReference type="SUPFAM" id="SSF51679">
    <property type="entry name" value="Bacterial luciferase-like"/>
    <property type="match status" value="1"/>
</dbReference>
<dbReference type="Gene3D" id="3.20.20.30">
    <property type="entry name" value="Luciferase-like domain"/>
    <property type="match status" value="1"/>
</dbReference>
<proteinExistence type="predicted"/>
<dbReference type="PANTHER" id="PTHR43775:SF37">
    <property type="entry name" value="SI:DKEY-61P9.11"/>
    <property type="match status" value="1"/>
</dbReference>
<dbReference type="PROSITE" id="PS50075">
    <property type="entry name" value="CARRIER"/>
    <property type="match status" value="1"/>
</dbReference>
<dbReference type="Pfam" id="PF00109">
    <property type="entry name" value="ketoacyl-synt"/>
    <property type="match status" value="1"/>
</dbReference>
<evidence type="ECO:0000256" key="3">
    <source>
        <dbReference type="ARBA" id="ARBA00022679"/>
    </source>
</evidence>
<dbReference type="Pfam" id="PF16197">
    <property type="entry name" value="KAsynt_C_assoc"/>
    <property type="match status" value="1"/>
</dbReference>
<dbReference type="InterPro" id="IPR014043">
    <property type="entry name" value="Acyl_transferase_dom"/>
</dbReference>
<dbReference type="InterPro" id="IPR020841">
    <property type="entry name" value="PKS_Beta-ketoAc_synthase_dom"/>
</dbReference>
<dbReference type="SUPFAM" id="SSF47336">
    <property type="entry name" value="ACP-like"/>
    <property type="match status" value="1"/>
</dbReference>